<dbReference type="GO" id="GO:0006508">
    <property type="term" value="P:proteolysis"/>
    <property type="evidence" value="ECO:0007669"/>
    <property type="project" value="UniProtKB-KW"/>
</dbReference>
<keyword evidence="1" id="KW-0378">Hydrolase</keyword>
<evidence type="ECO:0000313" key="1">
    <source>
        <dbReference type="EMBL" id="PPU83074.1"/>
    </source>
</evidence>
<dbReference type="RefSeq" id="WP_081481878.1">
    <property type="nucleotide sequence ID" value="NZ_CP132343.1"/>
</dbReference>
<dbReference type="Pfam" id="PF13365">
    <property type="entry name" value="Trypsin_2"/>
    <property type="match status" value="1"/>
</dbReference>
<gene>
    <name evidence="1" type="ORF">XsacCFBP4641_07800</name>
</gene>
<sequence length="274" mass="29704">MTALNKPMPSVQPPSVKSLFLQMRYGDQPISTGTGFVVKNGSSAFLLTNRHNLTGRRNDSGELLSKTGGIPDNVLVYHHLSGRLGAWEGRVEALFTEQGQKRWKEHPLHGARADVVALPLTNIEGVDLYPYELTEEPRIAIAPGDIISVVGFPFGMSTGGLLPIWATGFIASEPQVSINNSDLPVFYIDCRSRQGQSGSAVVAYRSGGMVSMENGVAAIFEGPVTRLLGIYSGRINNESDIGVVWRTAALHGLVQDTREFLATSVPQSINKLNW</sequence>
<dbReference type="GO" id="GO:0008233">
    <property type="term" value="F:peptidase activity"/>
    <property type="evidence" value="ECO:0007669"/>
    <property type="project" value="UniProtKB-KW"/>
</dbReference>
<dbReference type="EMBL" id="MDEK01000006">
    <property type="protein sequence ID" value="PPU83074.1"/>
    <property type="molecule type" value="Genomic_DNA"/>
</dbReference>
<protein>
    <submittedName>
        <fullName evidence="1">Serine protease</fullName>
    </submittedName>
</protein>
<dbReference type="Proteomes" id="UP000247346">
    <property type="component" value="Unassembled WGS sequence"/>
</dbReference>
<reference evidence="1 2" key="1">
    <citation type="submission" date="2016-08" db="EMBL/GenBank/DDBJ databases">
        <authorList>
            <person name="Seilhamer J.J."/>
        </authorList>
    </citation>
    <scope>NUCLEOTIDE SEQUENCE [LARGE SCALE GENOMIC DNA]</scope>
    <source>
        <strain evidence="1 2">CFBP4641</strain>
    </source>
</reference>
<evidence type="ECO:0000313" key="2">
    <source>
        <dbReference type="Proteomes" id="UP000247346"/>
    </source>
</evidence>
<comment type="caution">
    <text evidence="1">The sequence shown here is derived from an EMBL/GenBank/DDBJ whole genome shotgun (WGS) entry which is preliminary data.</text>
</comment>
<dbReference type="AlphaFoldDB" id="A0A2P5Z530"/>
<proteinExistence type="predicted"/>
<dbReference type="InterPro" id="IPR009003">
    <property type="entry name" value="Peptidase_S1_PA"/>
</dbReference>
<keyword evidence="1" id="KW-0645">Protease</keyword>
<accession>A0A2P5Z530</accession>
<name>A0A2P5Z530_9XANT</name>
<dbReference type="SUPFAM" id="SSF50494">
    <property type="entry name" value="Trypsin-like serine proteases"/>
    <property type="match status" value="1"/>
</dbReference>
<organism evidence="1 2">
    <name type="scientific">Xanthomonas sacchari</name>
    <dbReference type="NCBI Taxonomy" id="56458"/>
    <lineage>
        <taxon>Bacteria</taxon>
        <taxon>Pseudomonadati</taxon>
        <taxon>Pseudomonadota</taxon>
        <taxon>Gammaproteobacteria</taxon>
        <taxon>Lysobacterales</taxon>
        <taxon>Lysobacteraceae</taxon>
        <taxon>Xanthomonas</taxon>
    </lineage>
</organism>
<dbReference type="GeneID" id="93879174"/>